<proteinExistence type="predicted"/>
<sequence length="94" mass="10981">MIITMKRDQIELGWVDIPKEYFKLTPKKKKVICNNIIDTLLQSLERDLSPEINRITFLDEILESSIISNDNLEQYEVSAVLLDCRKQLNIEEGN</sequence>
<reference evidence="1" key="1">
    <citation type="submission" date="2020-05" db="EMBL/GenBank/DDBJ databases">
        <authorList>
            <person name="Chiriac C."/>
            <person name="Salcher M."/>
            <person name="Ghai R."/>
            <person name="Kavagutti S V."/>
        </authorList>
    </citation>
    <scope>NUCLEOTIDE SEQUENCE</scope>
</reference>
<organism evidence="1">
    <name type="scientific">uncultured Caudovirales phage</name>
    <dbReference type="NCBI Taxonomy" id="2100421"/>
    <lineage>
        <taxon>Viruses</taxon>
        <taxon>Duplodnaviria</taxon>
        <taxon>Heunggongvirae</taxon>
        <taxon>Uroviricota</taxon>
        <taxon>Caudoviricetes</taxon>
        <taxon>Peduoviridae</taxon>
        <taxon>Maltschvirus</taxon>
        <taxon>Maltschvirus maltsch</taxon>
    </lineage>
</organism>
<accession>A0A6J7WIE2</accession>
<gene>
    <name evidence="1" type="ORF">UFOVP187_34</name>
</gene>
<evidence type="ECO:0000313" key="1">
    <source>
        <dbReference type="EMBL" id="CAB5212598.1"/>
    </source>
</evidence>
<dbReference type="EMBL" id="LR798237">
    <property type="protein sequence ID" value="CAB5212598.1"/>
    <property type="molecule type" value="Genomic_DNA"/>
</dbReference>
<protein>
    <submittedName>
        <fullName evidence="1">Uncharacterized protein</fullName>
    </submittedName>
</protein>
<name>A0A6J7WIE2_9CAUD</name>